<sequence>MRLTLAILAFALSIGSAISATSAHAETWRIDTERTKISTSVEYLGRAKVDVRFPRFNAALRFDPQNLDATRAELAIATGAVQTSVPVATPLVRSADFLDTSRHPEMRFRLTRLVKTSPSTADISGNITMLGVTRPVKLKADVTAYGPSASNPDVTEAAFRLTGRIDRRDFGNNTGFPQVAAELPLDIRLVMTTKP</sequence>
<dbReference type="EMBL" id="CP046620">
    <property type="protein sequence ID" value="QHQ37107.1"/>
    <property type="molecule type" value="Genomic_DNA"/>
</dbReference>
<dbReference type="PANTHER" id="PTHR34406:SF1">
    <property type="entry name" value="PROTEIN YCEI"/>
    <property type="match status" value="1"/>
</dbReference>
<evidence type="ECO:0000313" key="3">
    <source>
        <dbReference type="EMBL" id="QHQ37107.1"/>
    </source>
</evidence>
<feature type="chain" id="PRO_5027124055" description="Lipid/polyisoprenoid-binding YceI-like domain-containing protein" evidence="1">
    <location>
        <begin position="26"/>
        <end position="195"/>
    </location>
</feature>
<name>A0A6P1T512_9RHOB</name>
<keyword evidence="1" id="KW-0732">Signal</keyword>
<proteinExistence type="predicted"/>
<dbReference type="InterPro" id="IPR007372">
    <property type="entry name" value="Lipid/polyisoprenoid-bd_YceI"/>
</dbReference>
<dbReference type="KEGG" id="amaq:GO499_18935"/>
<protein>
    <recommendedName>
        <fullName evidence="2">Lipid/polyisoprenoid-binding YceI-like domain-containing protein</fullName>
    </recommendedName>
</protein>
<dbReference type="Pfam" id="PF04264">
    <property type="entry name" value="YceI"/>
    <property type="match status" value="1"/>
</dbReference>
<accession>A0A6P1T512</accession>
<dbReference type="RefSeq" id="WP_161863648.1">
    <property type="nucleotide sequence ID" value="NZ_CP046620.1"/>
</dbReference>
<feature type="signal peptide" evidence="1">
    <location>
        <begin position="1"/>
        <end position="25"/>
    </location>
</feature>
<gene>
    <name evidence="3" type="ORF">GO499_18935</name>
</gene>
<evidence type="ECO:0000313" key="4">
    <source>
        <dbReference type="Proteomes" id="UP000464495"/>
    </source>
</evidence>
<reference evidence="3 4" key="1">
    <citation type="submission" date="2019-12" db="EMBL/GenBank/DDBJ databases">
        <title>Complete genome sequence of Algicella marina strain 9Alg 56(T) isolated from the red alga Tichocarpus crinitus.</title>
        <authorList>
            <person name="Kim S.-G."/>
            <person name="Nedashkovskaya O.I."/>
        </authorList>
    </citation>
    <scope>NUCLEOTIDE SEQUENCE [LARGE SCALE GENOMIC DNA]</scope>
    <source>
        <strain evidence="3 4">9Alg 56</strain>
    </source>
</reference>
<dbReference type="PANTHER" id="PTHR34406">
    <property type="entry name" value="PROTEIN YCEI"/>
    <property type="match status" value="1"/>
</dbReference>
<dbReference type="AlphaFoldDB" id="A0A6P1T512"/>
<keyword evidence="4" id="KW-1185">Reference proteome</keyword>
<evidence type="ECO:0000259" key="2">
    <source>
        <dbReference type="SMART" id="SM00867"/>
    </source>
</evidence>
<dbReference type="SMART" id="SM00867">
    <property type="entry name" value="YceI"/>
    <property type="match status" value="1"/>
</dbReference>
<organism evidence="3 4">
    <name type="scientific">Algicella marina</name>
    <dbReference type="NCBI Taxonomy" id="2683284"/>
    <lineage>
        <taxon>Bacteria</taxon>
        <taxon>Pseudomonadati</taxon>
        <taxon>Pseudomonadota</taxon>
        <taxon>Alphaproteobacteria</taxon>
        <taxon>Rhodobacterales</taxon>
        <taxon>Paracoccaceae</taxon>
        <taxon>Algicella</taxon>
    </lineage>
</organism>
<dbReference type="Proteomes" id="UP000464495">
    <property type="component" value="Chromosome"/>
</dbReference>
<dbReference type="SUPFAM" id="SSF101874">
    <property type="entry name" value="YceI-like"/>
    <property type="match status" value="1"/>
</dbReference>
<dbReference type="InterPro" id="IPR036761">
    <property type="entry name" value="TTHA0802/YceI-like_sf"/>
</dbReference>
<feature type="domain" description="Lipid/polyisoprenoid-binding YceI-like" evidence="2">
    <location>
        <begin position="27"/>
        <end position="192"/>
    </location>
</feature>
<dbReference type="Gene3D" id="2.40.128.110">
    <property type="entry name" value="Lipid/polyisoprenoid-binding, YceI-like"/>
    <property type="match status" value="1"/>
</dbReference>
<evidence type="ECO:0000256" key="1">
    <source>
        <dbReference type="SAM" id="SignalP"/>
    </source>
</evidence>